<protein>
    <submittedName>
        <fullName evidence="1">23684_t:CDS:1</fullName>
    </submittedName>
</protein>
<accession>A0ABN7WAY8</accession>
<evidence type="ECO:0000313" key="2">
    <source>
        <dbReference type="Proteomes" id="UP000789901"/>
    </source>
</evidence>
<proteinExistence type="predicted"/>
<organism evidence="1 2">
    <name type="scientific">Gigaspora margarita</name>
    <dbReference type="NCBI Taxonomy" id="4874"/>
    <lineage>
        <taxon>Eukaryota</taxon>
        <taxon>Fungi</taxon>
        <taxon>Fungi incertae sedis</taxon>
        <taxon>Mucoromycota</taxon>
        <taxon>Glomeromycotina</taxon>
        <taxon>Glomeromycetes</taxon>
        <taxon>Diversisporales</taxon>
        <taxon>Gigasporaceae</taxon>
        <taxon>Gigaspora</taxon>
    </lineage>
</organism>
<comment type="caution">
    <text evidence="1">The sequence shown here is derived from an EMBL/GenBank/DDBJ whole genome shotgun (WGS) entry which is preliminary data.</text>
</comment>
<reference evidence="1 2" key="1">
    <citation type="submission" date="2021-06" db="EMBL/GenBank/DDBJ databases">
        <authorList>
            <person name="Kallberg Y."/>
            <person name="Tangrot J."/>
            <person name="Rosling A."/>
        </authorList>
    </citation>
    <scope>NUCLEOTIDE SEQUENCE [LARGE SCALE GENOMIC DNA]</scope>
    <source>
        <strain evidence="1 2">120-4 pot B 10/14</strain>
    </source>
</reference>
<dbReference type="SUPFAM" id="SSF57756">
    <property type="entry name" value="Retrovirus zinc finger-like domains"/>
    <property type="match status" value="1"/>
</dbReference>
<dbReference type="EMBL" id="CAJVQB010036898">
    <property type="protein sequence ID" value="CAG8824595.1"/>
    <property type="molecule type" value="Genomic_DNA"/>
</dbReference>
<dbReference type="Proteomes" id="UP000789901">
    <property type="component" value="Unassembled WGS sequence"/>
</dbReference>
<feature type="non-terminal residue" evidence="1">
    <location>
        <position position="79"/>
    </location>
</feature>
<gene>
    <name evidence="1" type="ORF">GMARGA_LOCUS28615</name>
</gene>
<dbReference type="InterPro" id="IPR036875">
    <property type="entry name" value="Znf_CCHC_sf"/>
</dbReference>
<sequence>MYVYKNVKTSRNHDCEVISRQCKICYQKGHNARTCPEDNENDKNLLFEFSKSNTNAEVENSQNNECEDKSRQCGICHQK</sequence>
<keyword evidence="2" id="KW-1185">Reference proteome</keyword>
<evidence type="ECO:0000313" key="1">
    <source>
        <dbReference type="EMBL" id="CAG8824595.1"/>
    </source>
</evidence>
<name>A0ABN7WAY8_GIGMA</name>